<sequence>MRLRALLRRLVLPPVAVGLAVSGLALPAQAADSILPGFALVLLDITDTVTVIDGQSKTVKFEVYNLGGAAAENVTIGFADGPDAVPADIGFVPPAGCTATACKIAKLAGGERRVYTLTVKPDVASTTNLNSYFDLTATVGTEEHDKMQVQVVRTTKSAVDLEVGDLKDLKLGRGQSADLALSVRNTGNVQSGPLGLIVSTLGAGVSPDLNYRNCEKDADVEGLICVLDEKLAPGQAATLSASTPAKIKVAADAAGPADYLAVAGVVGLTQNYVDAFKKRTASKPGAELKFQPMATVADLTDDDIADDLNPADNLALFYVKVPKSAADSKAIGGTFRGTPGDLVTVKVGTQNLGPTATIPINTKWIGYVHVNVPTNVKLTKADEWCVPGTSPTKLDLKADLDSRDWVCLVLDQVAKGGKRVFAFEAMIQEGSHEAGFVQVDGGVQDTKHGNDKAALTVSAGSTGGEGGGLPITGPSAGLIAGGGAALLAFGVLAFRMARRRRIITVVE</sequence>
<evidence type="ECO:0000313" key="4">
    <source>
        <dbReference type="Proteomes" id="UP000624709"/>
    </source>
</evidence>
<protein>
    <recommendedName>
        <fullName evidence="5">LPXTG-motif cell wall anchor domain-containing protein</fullName>
    </recommendedName>
</protein>
<dbReference type="EMBL" id="BOMS01000051">
    <property type="protein sequence ID" value="GIE67655.1"/>
    <property type="molecule type" value="Genomic_DNA"/>
</dbReference>
<feature type="chain" id="PRO_5047244791" description="LPXTG-motif cell wall anchor domain-containing protein" evidence="2">
    <location>
        <begin position="31"/>
        <end position="507"/>
    </location>
</feature>
<keyword evidence="1" id="KW-1133">Transmembrane helix</keyword>
<gene>
    <name evidence="3" type="ORF">Apa02nite_037630</name>
</gene>
<evidence type="ECO:0000256" key="2">
    <source>
        <dbReference type="SAM" id="SignalP"/>
    </source>
</evidence>
<feature type="transmembrane region" description="Helical" evidence="1">
    <location>
        <begin position="476"/>
        <end position="494"/>
    </location>
</feature>
<evidence type="ECO:0000256" key="1">
    <source>
        <dbReference type="SAM" id="Phobius"/>
    </source>
</evidence>
<comment type="caution">
    <text evidence="3">The sequence shown here is derived from an EMBL/GenBank/DDBJ whole genome shotgun (WGS) entry which is preliminary data.</text>
</comment>
<proteinExistence type="predicted"/>
<keyword evidence="4" id="KW-1185">Reference proteome</keyword>
<keyword evidence="1" id="KW-0472">Membrane</keyword>
<accession>A0ABQ4BAG7</accession>
<dbReference type="RefSeq" id="WP_203826147.1">
    <property type="nucleotide sequence ID" value="NZ_BAAATY010000016.1"/>
</dbReference>
<name>A0ABQ4BAG7_9ACTN</name>
<keyword evidence="1" id="KW-0812">Transmembrane</keyword>
<reference evidence="3 4" key="1">
    <citation type="submission" date="2021-01" db="EMBL/GenBank/DDBJ databases">
        <title>Whole genome shotgun sequence of Actinoplanes palleronii NBRC 14916.</title>
        <authorList>
            <person name="Komaki H."/>
            <person name="Tamura T."/>
        </authorList>
    </citation>
    <scope>NUCLEOTIDE SEQUENCE [LARGE SCALE GENOMIC DNA]</scope>
    <source>
        <strain evidence="3 4">NBRC 14916</strain>
    </source>
</reference>
<keyword evidence="2" id="KW-0732">Signal</keyword>
<feature type="signal peptide" evidence="2">
    <location>
        <begin position="1"/>
        <end position="30"/>
    </location>
</feature>
<evidence type="ECO:0000313" key="3">
    <source>
        <dbReference type="EMBL" id="GIE67655.1"/>
    </source>
</evidence>
<evidence type="ECO:0008006" key="5">
    <source>
        <dbReference type="Google" id="ProtNLM"/>
    </source>
</evidence>
<dbReference type="Proteomes" id="UP000624709">
    <property type="component" value="Unassembled WGS sequence"/>
</dbReference>
<organism evidence="3 4">
    <name type="scientific">Actinoplanes palleronii</name>
    <dbReference type="NCBI Taxonomy" id="113570"/>
    <lineage>
        <taxon>Bacteria</taxon>
        <taxon>Bacillati</taxon>
        <taxon>Actinomycetota</taxon>
        <taxon>Actinomycetes</taxon>
        <taxon>Micromonosporales</taxon>
        <taxon>Micromonosporaceae</taxon>
        <taxon>Actinoplanes</taxon>
    </lineage>
</organism>